<dbReference type="Proteomes" id="UP000257143">
    <property type="component" value="Unassembled WGS sequence"/>
</dbReference>
<protein>
    <recommendedName>
        <fullName evidence="3">dUTPase</fullName>
    </recommendedName>
</protein>
<dbReference type="Gene3D" id="1.10.4010.10">
    <property type="entry name" value="Type II deoxyuridine triphosphatase"/>
    <property type="match status" value="1"/>
</dbReference>
<dbReference type="RefSeq" id="WP_115773869.1">
    <property type="nucleotide sequence ID" value="NZ_PIOC01000019.1"/>
</dbReference>
<dbReference type="AlphaFoldDB" id="A0A3D8PQQ3"/>
<reference evidence="2" key="1">
    <citation type="submission" date="2017-11" db="EMBL/GenBank/DDBJ databases">
        <authorList>
            <person name="Zhu W."/>
        </authorList>
    </citation>
    <scope>NUCLEOTIDE SEQUENCE [LARGE SCALE GENOMIC DNA]</scope>
    <source>
        <strain evidence="2">CAU 1183</strain>
    </source>
</reference>
<sequence length="189" mass="22317">MSLNKLFETQAGLDNHIVKEKGLEGQDLLPQKILALQVELGECANEWRGFKFWKVNPEPRTKALRFPTMSEEDKEYYNPLLEEYVDCLHFILSIGLDLELEDRHNSLIYEIEEEPENLTLMFAEVMSHTCDLFWSCYHDDDYEAQEYSYKATFSNFLKLGELLGFTEEQIEQAYLDKNKINHERQLNGY</sequence>
<dbReference type="SUPFAM" id="SSF101386">
    <property type="entry name" value="all-alpha NTP pyrophosphatases"/>
    <property type="match status" value="1"/>
</dbReference>
<proteinExistence type="predicted"/>
<evidence type="ECO:0000313" key="1">
    <source>
        <dbReference type="EMBL" id="RDW17621.1"/>
    </source>
</evidence>
<dbReference type="OrthoDB" id="5506143at2"/>
<dbReference type="PIRSF" id="PIRSF030140">
    <property type="entry name" value="UCP030140"/>
    <property type="match status" value="1"/>
</dbReference>
<comment type="caution">
    <text evidence="1">The sequence shown here is derived from an EMBL/GenBank/DDBJ whole genome shotgun (WGS) entry which is preliminary data.</text>
</comment>
<organism evidence="1 2">
    <name type="scientific">Oceanobacillus arenosus</name>
    <dbReference type="NCBI Taxonomy" id="1229153"/>
    <lineage>
        <taxon>Bacteria</taxon>
        <taxon>Bacillati</taxon>
        <taxon>Bacillota</taxon>
        <taxon>Bacilli</taxon>
        <taxon>Bacillales</taxon>
        <taxon>Bacillaceae</taxon>
        <taxon>Oceanobacillus</taxon>
    </lineage>
</organism>
<dbReference type="CDD" id="cd11527">
    <property type="entry name" value="NTP-PPase_dUTPase"/>
    <property type="match status" value="1"/>
</dbReference>
<accession>A0A3D8PQQ3</accession>
<dbReference type="EMBL" id="PIOC01000019">
    <property type="protein sequence ID" value="RDW17621.1"/>
    <property type="molecule type" value="Genomic_DNA"/>
</dbReference>
<evidence type="ECO:0008006" key="3">
    <source>
        <dbReference type="Google" id="ProtNLM"/>
    </source>
</evidence>
<dbReference type="InterPro" id="IPR016947">
    <property type="entry name" value="UCP030140"/>
</dbReference>
<gene>
    <name evidence="1" type="ORF">CWR48_13985</name>
</gene>
<keyword evidence="2" id="KW-1185">Reference proteome</keyword>
<name>A0A3D8PQQ3_9BACI</name>
<evidence type="ECO:0000313" key="2">
    <source>
        <dbReference type="Proteomes" id="UP000257143"/>
    </source>
</evidence>
<dbReference type="Pfam" id="PF08761">
    <property type="entry name" value="dUTPase_2"/>
    <property type="match status" value="1"/>
</dbReference>
<dbReference type="InterPro" id="IPR014871">
    <property type="entry name" value="dUTPase/dCTP_pyrophosphatase"/>
</dbReference>